<reference evidence="2 3" key="1">
    <citation type="journal article" date="2014" name="Genome Announc.">
        <title>Genome Sequence of Bacillus simplex Strain P558, Isolated from a Human Fecal Sample.</title>
        <authorList>
            <person name="Croce O."/>
            <person name="Hugon P."/>
            <person name="Lagier J.C."/>
            <person name="Bibi F."/>
            <person name="Robert C."/>
            <person name="Azhar E.I."/>
            <person name="Raoult D."/>
            <person name="Fournier P.E."/>
        </authorList>
    </citation>
    <scope>NUCLEOTIDE SEQUENCE [LARGE SCALE GENOMIC DNA]</scope>
    <source>
        <strain evidence="2 3">P558</strain>
    </source>
</reference>
<gene>
    <name evidence="2" type="ORF">BN1180_01568</name>
</gene>
<keyword evidence="3" id="KW-1185">Reference proteome</keyword>
<evidence type="ECO:0000313" key="3">
    <source>
        <dbReference type="Proteomes" id="UP000182110"/>
    </source>
</evidence>
<feature type="coiled-coil region" evidence="1">
    <location>
        <begin position="91"/>
        <end position="141"/>
    </location>
</feature>
<dbReference type="AlphaFoldDB" id="A0AAN2PFZ9"/>
<proteinExistence type="predicted"/>
<accession>A0AAN2PFZ9</accession>
<evidence type="ECO:0000256" key="1">
    <source>
        <dbReference type="SAM" id="Coils"/>
    </source>
</evidence>
<sequence length="957" mass="111635">MVNNNKGVNIPSIEAEDIYDMSVRGLENIMKFDYIGYIPYSLELIKLRSYKKMFSENEIIKNKKVKYQSDAIINIKFKNKLKGGKQITSNIRGYDNLISRLTKQLEHLDKKIPEVEEEIRLSNNKREKDKLEKTVNYYKNKAKLVKGHIERIRIDKNKDEFNEMNASKLRNHLYTKGFSFKNRRYVFYKRTASKSRNSQALFILEELHEPMQEWSRMGLKFEEGKKYDVASLLAYESLVSSSISNAIQINHNNIFIINDEFSLLEDVESIEVGNDLKAVFNENAKIENNIWDGQALIDISLMESIGQGKAGSAQLRQHFFKCCAFNTNIQLFLRNKHKEMTNPESVDYDSTINPDYDKWKLTDLYNNKIAAKQILFITTPSALKFMKFAEKGKEKEAYANWKKYVRKDKLFGICKHEKSSKYDDRSFTSYQMINTLDADMDSIKELAEFEVNYIKSLQGIKDEDGNIDEEPFIEYLRKKKELTNAYSMLYDMYQINPEIVRTQMFRDYRTKQISNYRTKIKGGKLRTLSDYCTVVSSPYEMMLSVINKLKDENGEVISHTLQDNQVYTTLHEFEKTYTTVRNPHNAMNNFYKVFNTKNELIEKYFNFKDAPNIVVITAIKSPILVVCNGMDQDGDTLLIFKDEIFNSIIDKTLAKRKYPIISNTIVSKPDPVYLTNENISIIDEKTSKSQMWIGEVTNAAQFQVSVLWDIQNTEPDTPERQDKIDEIMNNLAILVVLSNVAIDYSKKIVEVDVDKALRQIRSSKATKVEEVNPKGRVKLKSRKKPMFWKYVSTSKVEMEEFNCPMDILINHINDIEQASYRKNLSLSEMLIDMTREKRKEADHKQIKDIVKLVKKFDKKIKEVNSESDGDKRCQERQTLLENSYNDLDEKIGKKKIKKATLLIMLSLIAENYDKKESEKSKKNNTSDFSGITIHLLNTLYRNHGKTFLSLIEKNSKK</sequence>
<name>A0AAN2PFZ9_9BACI</name>
<protein>
    <submittedName>
        <fullName evidence="2">Uncharacterized protein</fullName>
    </submittedName>
</protein>
<organism evidence="2 3">
    <name type="scientific">Peribacillus simplex</name>
    <dbReference type="NCBI Taxonomy" id="1478"/>
    <lineage>
        <taxon>Bacteria</taxon>
        <taxon>Bacillati</taxon>
        <taxon>Bacillota</taxon>
        <taxon>Bacilli</taxon>
        <taxon>Bacillales</taxon>
        <taxon>Bacillaceae</taxon>
        <taxon>Peribacillus</taxon>
    </lineage>
</organism>
<dbReference type="RefSeq" id="WP_072272586.1">
    <property type="nucleotide sequence ID" value="NZ_CCXW01000001.1"/>
</dbReference>
<dbReference type="Proteomes" id="UP000182110">
    <property type="component" value="Unassembled WGS sequence"/>
</dbReference>
<keyword evidence="1" id="KW-0175">Coiled coil</keyword>
<dbReference type="EMBL" id="CCXW01000001">
    <property type="protein sequence ID" value="CEG31424.1"/>
    <property type="molecule type" value="Genomic_DNA"/>
</dbReference>
<comment type="caution">
    <text evidence="2">The sequence shown here is derived from an EMBL/GenBank/DDBJ whole genome shotgun (WGS) entry which is preliminary data.</text>
</comment>
<evidence type="ECO:0000313" key="2">
    <source>
        <dbReference type="EMBL" id="CEG31424.1"/>
    </source>
</evidence>